<dbReference type="EMBL" id="CP036433">
    <property type="protein sequence ID" value="QDU96972.1"/>
    <property type="molecule type" value="Genomic_DNA"/>
</dbReference>
<feature type="modified residue" description="N6-(pyridoxal phosphate)lysine" evidence="9 10">
    <location>
        <position position="226"/>
    </location>
</feature>
<dbReference type="KEGG" id="lcre:Pla8534_47970"/>
<dbReference type="Pfam" id="PF00464">
    <property type="entry name" value="SHMT"/>
    <property type="match status" value="1"/>
</dbReference>
<dbReference type="AlphaFoldDB" id="A0A518DYQ2"/>
<dbReference type="EC" id="2.1.2.1" evidence="9"/>
<dbReference type="GO" id="GO:0008168">
    <property type="term" value="F:methyltransferase activity"/>
    <property type="evidence" value="ECO:0007669"/>
    <property type="project" value="UniProtKB-KW"/>
</dbReference>
<dbReference type="SUPFAM" id="SSF53383">
    <property type="entry name" value="PLP-dependent transferases"/>
    <property type="match status" value="1"/>
</dbReference>
<keyword evidence="5 9" id="KW-0963">Cytoplasm</keyword>
<evidence type="ECO:0000256" key="1">
    <source>
        <dbReference type="ARBA" id="ARBA00001933"/>
    </source>
</evidence>
<comment type="pathway">
    <text evidence="9">One-carbon metabolism; tetrahydrofolate interconversion.</text>
</comment>
<comment type="caution">
    <text evidence="9">Lacks conserved residue(s) required for the propagation of feature annotation.</text>
</comment>
<feature type="binding site" evidence="9">
    <location>
        <position position="117"/>
    </location>
    <ligand>
        <name>(6S)-5,6,7,8-tetrahydrofolate</name>
        <dbReference type="ChEBI" id="CHEBI:57453"/>
    </ligand>
</feature>
<proteinExistence type="inferred from homology"/>
<dbReference type="OrthoDB" id="9803846at2"/>
<comment type="catalytic activity">
    <reaction evidence="9">
        <text>(6R)-5,10-methylene-5,6,7,8-tetrahydrofolate + glycine + H2O = (6S)-5,6,7,8-tetrahydrofolate + L-serine</text>
        <dbReference type="Rhea" id="RHEA:15481"/>
        <dbReference type="ChEBI" id="CHEBI:15377"/>
        <dbReference type="ChEBI" id="CHEBI:15636"/>
        <dbReference type="ChEBI" id="CHEBI:33384"/>
        <dbReference type="ChEBI" id="CHEBI:57305"/>
        <dbReference type="ChEBI" id="CHEBI:57453"/>
        <dbReference type="EC" id="2.1.2.1"/>
    </reaction>
</comment>
<dbReference type="UniPathway" id="UPA00193"/>
<dbReference type="FunFam" id="3.40.640.10:FF:000001">
    <property type="entry name" value="Serine hydroxymethyltransferase"/>
    <property type="match status" value="1"/>
</dbReference>
<comment type="subunit">
    <text evidence="4 9">Homodimer.</text>
</comment>
<gene>
    <name evidence="9 12" type="primary">glyA</name>
    <name evidence="12" type="ORF">Pla8534_47970</name>
</gene>
<dbReference type="CDD" id="cd00378">
    <property type="entry name" value="SHMT"/>
    <property type="match status" value="1"/>
</dbReference>
<keyword evidence="12" id="KW-0489">Methyltransferase</keyword>
<feature type="binding site" evidence="9">
    <location>
        <begin position="121"/>
        <end position="123"/>
    </location>
    <ligand>
        <name>(6S)-5,6,7,8-tetrahydrofolate</name>
        <dbReference type="ChEBI" id="CHEBI:57453"/>
    </ligand>
</feature>
<accession>A0A518DYQ2</accession>
<dbReference type="GO" id="GO:0005829">
    <property type="term" value="C:cytosol"/>
    <property type="evidence" value="ECO:0007669"/>
    <property type="project" value="TreeGrafter"/>
</dbReference>
<dbReference type="InterPro" id="IPR001085">
    <property type="entry name" value="Ser_HO-MeTrfase"/>
</dbReference>
<comment type="pathway">
    <text evidence="9">Amino-acid biosynthesis; glycine biosynthesis; glycine from L-serine: step 1/1.</text>
</comment>
<dbReference type="UniPathway" id="UPA00288">
    <property type="reaction ID" value="UER01023"/>
</dbReference>
<dbReference type="InterPro" id="IPR015421">
    <property type="entry name" value="PyrdxlP-dep_Trfase_major"/>
</dbReference>
<dbReference type="InterPro" id="IPR039429">
    <property type="entry name" value="SHMT-like_dom"/>
</dbReference>
<name>A0A518DYQ2_9BACT</name>
<feature type="binding site" evidence="9">
    <location>
        <position position="240"/>
    </location>
    <ligand>
        <name>(6S)-5,6,7,8-tetrahydrofolate</name>
        <dbReference type="ChEBI" id="CHEBI:57453"/>
    </ligand>
</feature>
<evidence type="ECO:0000256" key="4">
    <source>
        <dbReference type="ARBA" id="ARBA00011738"/>
    </source>
</evidence>
<dbReference type="InterPro" id="IPR049943">
    <property type="entry name" value="Ser_HO-MeTrfase-like"/>
</dbReference>
<evidence type="ECO:0000256" key="10">
    <source>
        <dbReference type="PIRSR" id="PIRSR000412-50"/>
    </source>
</evidence>
<evidence type="ECO:0000259" key="11">
    <source>
        <dbReference type="Pfam" id="PF00464"/>
    </source>
</evidence>
<evidence type="ECO:0000256" key="9">
    <source>
        <dbReference type="HAMAP-Rule" id="MF_00051"/>
    </source>
</evidence>
<keyword evidence="6 9" id="KW-0554">One-carbon metabolism</keyword>
<feature type="domain" description="Serine hydroxymethyltransferase-like" evidence="11">
    <location>
        <begin position="4"/>
        <end position="380"/>
    </location>
</feature>
<organism evidence="12 13">
    <name type="scientific">Lignipirellula cremea</name>
    <dbReference type="NCBI Taxonomy" id="2528010"/>
    <lineage>
        <taxon>Bacteria</taxon>
        <taxon>Pseudomonadati</taxon>
        <taxon>Planctomycetota</taxon>
        <taxon>Planctomycetia</taxon>
        <taxon>Pirellulales</taxon>
        <taxon>Pirellulaceae</taxon>
        <taxon>Lignipirellula</taxon>
    </lineage>
</organism>
<evidence type="ECO:0000256" key="3">
    <source>
        <dbReference type="ARBA" id="ARBA00006376"/>
    </source>
</evidence>
<feature type="site" description="Plays an important role in substrate specificity" evidence="9">
    <location>
        <position position="225"/>
    </location>
</feature>
<evidence type="ECO:0000256" key="7">
    <source>
        <dbReference type="ARBA" id="ARBA00022679"/>
    </source>
</evidence>
<dbReference type="Proteomes" id="UP000317648">
    <property type="component" value="Chromosome"/>
</dbReference>
<sequence>MRLLESQDPELWAAIAGETERQQDGLEMIASENYTSPAVMEAVGSILTNKYAEGYPGRRYYGGCEYVDVIEDLARDRAKKLFGAEFANVQPHSGSQANQAVYLTLLEAGDTVLGLDLAHGGHLTHGMRLNISGKLYNFVHYGVTRDTHRIDFDQVAKLAREHKPKLIVAGASAYPREIKHGEFKTIADEVGAKLFVDIAHYAGLVAAGLHDNPTPIADFVTTTTHKTLRGPRAGLVMCKEEYGKDLNRSVFPGLQGGPLMHVIAGKAVCFQEAMQPAFKVYAQSVIDNAKALAEEVRAGGLRLISDGTDNHLLLVDVTPLGIAGKAAENALGACGITVNMNMIPYDERKPLDPSGIRIGTPALTTRGMGVAQMKQIGQWMLQALQKPDDKTAHAGIRRQVEEMCQDFPTPAARVAQD</sequence>
<keyword evidence="7 9" id="KW-0808">Transferase</keyword>
<dbReference type="Gene3D" id="3.90.1150.10">
    <property type="entry name" value="Aspartate Aminotransferase, domain 1"/>
    <property type="match status" value="1"/>
</dbReference>
<dbReference type="PROSITE" id="PS00096">
    <property type="entry name" value="SHMT"/>
    <property type="match status" value="1"/>
</dbReference>
<evidence type="ECO:0000256" key="8">
    <source>
        <dbReference type="ARBA" id="ARBA00022898"/>
    </source>
</evidence>
<dbReference type="PIRSF" id="PIRSF000412">
    <property type="entry name" value="SHMT"/>
    <property type="match status" value="1"/>
</dbReference>
<evidence type="ECO:0000256" key="2">
    <source>
        <dbReference type="ARBA" id="ARBA00004496"/>
    </source>
</evidence>
<evidence type="ECO:0000313" key="12">
    <source>
        <dbReference type="EMBL" id="QDU96972.1"/>
    </source>
</evidence>
<dbReference type="GO" id="GO:0035999">
    <property type="term" value="P:tetrahydrofolate interconversion"/>
    <property type="evidence" value="ECO:0007669"/>
    <property type="project" value="UniProtKB-UniRule"/>
</dbReference>
<evidence type="ECO:0000313" key="13">
    <source>
        <dbReference type="Proteomes" id="UP000317648"/>
    </source>
</evidence>
<dbReference type="InterPro" id="IPR019798">
    <property type="entry name" value="Ser_HO-MeTrfase_PLP_BS"/>
</dbReference>
<dbReference type="GO" id="GO:0030170">
    <property type="term" value="F:pyridoxal phosphate binding"/>
    <property type="evidence" value="ECO:0007669"/>
    <property type="project" value="UniProtKB-UniRule"/>
</dbReference>
<dbReference type="InterPro" id="IPR015424">
    <property type="entry name" value="PyrdxlP-dep_Trfase"/>
</dbReference>
<comment type="similarity">
    <text evidence="3 9">Belongs to the SHMT family.</text>
</comment>
<dbReference type="PANTHER" id="PTHR11680">
    <property type="entry name" value="SERINE HYDROXYMETHYLTRANSFERASE"/>
    <property type="match status" value="1"/>
</dbReference>
<comment type="cofactor">
    <cofactor evidence="1 9 10">
        <name>pyridoxal 5'-phosphate</name>
        <dbReference type="ChEBI" id="CHEBI:597326"/>
    </cofactor>
</comment>
<dbReference type="GO" id="GO:0004372">
    <property type="term" value="F:glycine hydroxymethyltransferase activity"/>
    <property type="evidence" value="ECO:0007669"/>
    <property type="project" value="UniProtKB-UniRule"/>
</dbReference>
<comment type="function">
    <text evidence="9">Catalyzes the reversible interconversion of serine and glycine with tetrahydrofolate (THF) serving as the one-carbon carrier. This reaction serves as the major source of one-carbon groups required for the biosynthesis of purines, thymidylate, methionine, and other important biomolecules. Also exhibits THF-independent aldolase activity toward beta-hydroxyamino acids, producing glycine and aldehydes, via a retro-aldol mechanism.</text>
</comment>
<dbReference type="GO" id="GO:0019264">
    <property type="term" value="P:glycine biosynthetic process from serine"/>
    <property type="evidence" value="ECO:0007669"/>
    <property type="project" value="UniProtKB-UniRule"/>
</dbReference>
<comment type="subcellular location">
    <subcellularLocation>
        <location evidence="2 9">Cytoplasm</location>
    </subcellularLocation>
</comment>
<dbReference type="InterPro" id="IPR015422">
    <property type="entry name" value="PyrdxlP-dep_Trfase_small"/>
</dbReference>
<reference evidence="12 13" key="1">
    <citation type="submission" date="2019-02" db="EMBL/GenBank/DDBJ databases">
        <title>Deep-cultivation of Planctomycetes and their phenomic and genomic characterization uncovers novel biology.</title>
        <authorList>
            <person name="Wiegand S."/>
            <person name="Jogler M."/>
            <person name="Boedeker C."/>
            <person name="Pinto D."/>
            <person name="Vollmers J."/>
            <person name="Rivas-Marin E."/>
            <person name="Kohn T."/>
            <person name="Peeters S.H."/>
            <person name="Heuer A."/>
            <person name="Rast P."/>
            <person name="Oberbeckmann S."/>
            <person name="Bunk B."/>
            <person name="Jeske O."/>
            <person name="Meyerdierks A."/>
            <person name="Storesund J.E."/>
            <person name="Kallscheuer N."/>
            <person name="Luecker S."/>
            <person name="Lage O.M."/>
            <person name="Pohl T."/>
            <person name="Merkel B.J."/>
            <person name="Hornburger P."/>
            <person name="Mueller R.-W."/>
            <person name="Bruemmer F."/>
            <person name="Labrenz M."/>
            <person name="Spormann A.M."/>
            <person name="Op den Camp H."/>
            <person name="Overmann J."/>
            <person name="Amann R."/>
            <person name="Jetten M.S.M."/>
            <person name="Mascher T."/>
            <person name="Medema M.H."/>
            <person name="Devos D.P."/>
            <person name="Kaster A.-K."/>
            <person name="Ovreas L."/>
            <person name="Rohde M."/>
            <person name="Galperin M.Y."/>
            <person name="Jogler C."/>
        </authorList>
    </citation>
    <scope>NUCLEOTIDE SEQUENCE [LARGE SCALE GENOMIC DNA]</scope>
    <source>
        <strain evidence="12 13">Pla85_3_4</strain>
    </source>
</reference>
<protein>
    <recommendedName>
        <fullName evidence="9">Serine hydroxymethyltransferase</fullName>
        <shortName evidence="9">SHMT</shortName>
        <shortName evidence="9">Serine methylase</shortName>
        <ecNumber evidence="9">2.1.2.1</ecNumber>
    </recommendedName>
</protein>
<dbReference type="HAMAP" id="MF_00051">
    <property type="entry name" value="SHMT"/>
    <property type="match status" value="1"/>
</dbReference>
<dbReference type="GO" id="GO:0032259">
    <property type="term" value="P:methylation"/>
    <property type="evidence" value="ECO:0007669"/>
    <property type="project" value="UniProtKB-KW"/>
</dbReference>
<dbReference type="Gene3D" id="3.40.640.10">
    <property type="entry name" value="Type I PLP-dependent aspartate aminotransferase-like (Major domain)"/>
    <property type="match status" value="1"/>
</dbReference>
<evidence type="ECO:0000256" key="5">
    <source>
        <dbReference type="ARBA" id="ARBA00022490"/>
    </source>
</evidence>
<keyword evidence="8 9" id="KW-0663">Pyridoxal phosphate</keyword>
<keyword evidence="13" id="KW-1185">Reference proteome</keyword>
<dbReference type="NCBIfam" id="NF000586">
    <property type="entry name" value="PRK00011.1"/>
    <property type="match status" value="1"/>
</dbReference>
<dbReference type="PANTHER" id="PTHR11680:SF35">
    <property type="entry name" value="SERINE HYDROXYMETHYLTRANSFERASE 1"/>
    <property type="match status" value="1"/>
</dbReference>
<evidence type="ECO:0000256" key="6">
    <source>
        <dbReference type="ARBA" id="ARBA00022563"/>
    </source>
</evidence>
<keyword evidence="9" id="KW-0028">Amino-acid biosynthesis</keyword>
<dbReference type="RefSeq" id="WP_145055718.1">
    <property type="nucleotide sequence ID" value="NZ_CP036433.1"/>
</dbReference>